<keyword evidence="2 11" id="KW-0240">DNA-directed RNA polymerase</keyword>
<evidence type="ECO:0000256" key="3">
    <source>
        <dbReference type="ARBA" id="ARBA00022515"/>
    </source>
</evidence>
<feature type="active site" evidence="11">
    <location>
        <position position="285"/>
    </location>
</feature>
<dbReference type="EMBL" id="VCYH01000006">
    <property type="protein sequence ID" value="MDN7025165.1"/>
    <property type="molecule type" value="Genomic_DNA"/>
</dbReference>
<protein>
    <recommendedName>
        <fullName evidence="11">DNA primase small subunit PriS</fullName>
        <ecNumber evidence="11">2.7.7.-</ecNumber>
    </recommendedName>
</protein>
<keyword evidence="9 11" id="KW-0804">Transcription</keyword>
<accession>A0ABT8MB58</accession>
<reference evidence="14" key="1">
    <citation type="submission" date="2019-05" db="EMBL/GenBank/DDBJ databases">
        <title>Methanoculleus sp. FWC-SCC1, a methanogenic archaeon isolated from deep marine cold seep.</title>
        <authorList>
            <person name="Chen Y.-W."/>
            <person name="Chen S.-C."/>
            <person name="Teng N.-H."/>
            <person name="Lai M.-C."/>
        </authorList>
    </citation>
    <scope>NUCLEOTIDE SEQUENCE</scope>
    <source>
        <strain evidence="14">FWC-SCC1</strain>
    </source>
</reference>
<keyword evidence="7 11" id="KW-0479">Metal-binding</keyword>
<dbReference type="CDD" id="cd04860">
    <property type="entry name" value="AE_Prim_S"/>
    <property type="match status" value="1"/>
</dbReference>
<comment type="caution">
    <text evidence="14">The sequence shown here is derived from an EMBL/GenBank/DDBJ whole genome shotgun (WGS) entry which is preliminary data.</text>
</comment>
<feature type="active site" evidence="11">
    <location>
        <position position="98"/>
    </location>
</feature>
<evidence type="ECO:0000313" key="14">
    <source>
        <dbReference type="EMBL" id="MDN7025165.1"/>
    </source>
</evidence>
<evidence type="ECO:0000256" key="6">
    <source>
        <dbReference type="ARBA" id="ARBA00022705"/>
    </source>
</evidence>
<comment type="function">
    <text evidence="11">Catalytic subunit of DNA primase, an RNA polymerase that catalyzes the synthesis of short RNA molecules used as primers for DNA polymerase during DNA replication. The small subunit contains the primase catalytic core and has DNA synthesis activity on its own. Binding to the large subunit stabilizes and modulates the activity, increasing the rate of DNA synthesis while decreasing the length of the DNA fragments, and conferring RNA synthesis capability. The DNA polymerase activity may enable DNA primase to also catalyze primer extension after primer synthesis. May also play a role in DNA repair.</text>
</comment>
<evidence type="ECO:0000256" key="2">
    <source>
        <dbReference type="ARBA" id="ARBA00022478"/>
    </source>
</evidence>
<keyword evidence="5 11" id="KW-0548">Nucleotidyltransferase</keyword>
<dbReference type="SUPFAM" id="SSF56747">
    <property type="entry name" value="Prim-pol domain"/>
    <property type="match status" value="1"/>
</dbReference>
<dbReference type="Pfam" id="PF01896">
    <property type="entry name" value="DNA_primase_S"/>
    <property type="match status" value="1"/>
</dbReference>
<organism evidence="14 15">
    <name type="scientific">Methanoculleus frigidifontis</name>
    <dbReference type="NCBI Taxonomy" id="2584085"/>
    <lineage>
        <taxon>Archaea</taxon>
        <taxon>Methanobacteriati</taxon>
        <taxon>Methanobacteriota</taxon>
        <taxon>Stenosarchaea group</taxon>
        <taxon>Methanomicrobia</taxon>
        <taxon>Methanomicrobiales</taxon>
        <taxon>Methanomicrobiaceae</taxon>
        <taxon>Methanoculleus</taxon>
    </lineage>
</organism>
<evidence type="ECO:0000256" key="13">
    <source>
        <dbReference type="RuleBase" id="RU004224"/>
    </source>
</evidence>
<keyword evidence="3 11" id="KW-0639">Primosome</keyword>
<comment type="subunit">
    <text evidence="11">Heterodimer of a small subunit (PriS) and a large subunit (PriL).</text>
</comment>
<evidence type="ECO:0000256" key="9">
    <source>
        <dbReference type="ARBA" id="ARBA00023163"/>
    </source>
</evidence>
<sequence length="385" mass="42824">MKPATLEFLKQRFTDYYKTSYISVPSSLEQREWGFIFFDTSSDVRMRRHMAFSDPRELADYLKNMVPAHVYYSTAYYSTPSAPTMNDKVWTGADLIFDLDADHIMRGPYTEMLARVKEETEKLIAMLTDELGFSPRDLAVVFSGGRGYHIHIQSLAVRGWGSQERREIIDYVCGTGIDPAVMLTQSDAAPAGWRQRYLDALREHLLWLKSLPEEEGIHTLTGIKGVGKRGAADAAAFLAEIDDLARDLEEYRTRTLLGSRMVKAIVTEEGSAFEQRLREKGAHADEPVTTDIKRLIRMPGSLHGGSGMRVVPLSAGELAGFEPLEDAVVFGDRSVKVDMKMAITTAMNGNTYQLQKGTNTVPEALAVFVCCRGMAEIAGEKADGS</sequence>
<dbReference type="InterPro" id="IPR014052">
    <property type="entry name" value="DNA_primase_ssu_euk/arc"/>
</dbReference>
<dbReference type="InterPro" id="IPR002755">
    <property type="entry name" value="DNA_primase_S"/>
</dbReference>
<feature type="active site" evidence="11">
    <location>
        <position position="100"/>
    </location>
</feature>
<keyword evidence="15" id="KW-1185">Reference proteome</keyword>
<proteinExistence type="inferred from homology"/>
<dbReference type="InterPro" id="IPR023639">
    <property type="entry name" value="DNA_primase_ssu_PriS"/>
</dbReference>
<dbReference type="HAMAP" id="MF_00700">
    <property type="entry name" value="DNA_primase_sml_arc"/>
    <property type="match status" value="1"/>
</dbReference>
<evidence type="ECO:0000256" key="8">
    <source>
        <dbReference type="ARBA" id="ARBA00022842"/>
    </source>
</evidence>
<gene>
    <name evidence="11" type="primary">priS</name>
    <name evidence="14" type="ORF">FGU65_09725</name>
</gene>
<dbReference type="PANTHER" id="PTHR10536">
    <property type="entry name" value="DNA PRIMASE SMALL SUBUNIT"/>
    <property type="match status" value="1"/>
</dbReference>
<comment type="cofactor">
    <cofactor evidence="11">
        <name>Mg(2+)</name>
        <dbReference type="ChEBI" id="CHEBI:18420"/>
    </cofactor>
    <cofactor evidence="11">
        <name>Mn(2+)</name>
        <dbReference type="ChEBI" id="CHEBI:29035"/>
    </cofactor>
</comment>
<evidence type="ECO:0000256" key="4">
    <source>
        <dbReference type="ARBA" id="ARBA00022679"/>
    </source>
</evidence>
<keyword evidence="4 11" id="KW-0808">Transferase</keyword>
<evidence type="ECO:0000313" key="15">
    <source>
        <dbReference type="Proteomes" id="UP001168338"/>
    </source>
</evidence>
<comment type="similarity">
    <text evidence="1 11 12">Belongs to the eukaryotic-type primase small subunit family.</text>
</comment>
<dbReference type="EC" id="2.7.7.-" evidence="11"/>
<dbReference type="Gene3D" id="3.90.920.10">
    <property type="entry name" value="DNA primase, PRIM domain"/>
    <property type="match status" value="1"/>
</dbReference>
<evidence type="ECO:0000256" key="5">
    <source>
        <dbReference type="ARBA" id="ARBA00022695"/>
    </source>
</evidence>
<keyword evidence="10 11" id="KW-0464">Manganese</keyword>
<evidence type="ECO:0000256" key="7">
    <source>
        <dbReference type="ARBA" id="ARBA00022723"/>
    </source>
</evidence>
<evidence type="ECO:0000256" key="10">
    <source>
        <dbReference type="ARBA" id="ARBA00023211"/>
    </source>
</evidence>
<evidence type="ECO:0000256" key="1">
    <source>
        <dbReference type="ARBA" id="ARBA00009762"/>
    </source>
</evidence>
<keyword evidence="6 11" id="KW-0235">DNA replication</keyword>
<dbReference type="RefSeq" id="WP_301664313.1">
    <property type="nucleotide sequence ID" value="NZ_VCYH01000006.1"/>
</dbReference>
<dbReference type="Proteomes" id="UP001168338">
    <property type="component" value="Unassembled WGS sequence"/>
</dbReference>
<evidence type="ECO:0000256" key="11">
    <source>
        <dbReference type="HAMAP-Rule" id="MF_00700"/>
    </source>
</evidence>
<name>A0ABT8MB58_9EURY</name>
<evidence type="ECO:0000256" key="12">
    <source>
        <dbReference type="RuleBase" id="RU003514"/>
    </source>
</evidence>
<comment type="function">
    <text evidence="13">RNA polymerase that catalyzes the synthesis of short RNA molecules used as primers for DNA polymerase during DNA replication.</text>
</comment>
<keyword evidence="8 11" id="KW-0460">Magnesium</keyword>